<dbReference type="InterPro" id="IPR013968">
    <property type="entry name" value="PKS_KR"/>
</dbReference>
<dbReference type="SMART" id="SM00823">
    <property type="entry name" value="PKS_PP"/>
    <property type="match status" value="2"/>
</dbReference>
<dbReference type="GO" id="GO:0004312">
    <property type="term" value="F:fatty acid synthase activity"/>
    <property type="evidence" value="ECO:0007669"/>
    <property type="project" value="TreeGrafter"/>
</dbReference>
<evidence type="ECO:0000259" key="11">
    <source>
        <dbReference type="PROSITE" id="PS52004"/>
    </source>
</evidence>
<dbReference type="InterPro" id="IPR032821">
    <property type="entry name" value="PKS_assoc"/>
</dbReference>
<dbReference type="InterPro" id="IPR009081">
    <property type="entry name" value="PP-bd_ACP"/>
</dbReference>
<dbReference type="InterPro" id="IPR036736">
    <property type="entry name" value="ACP-like_sf"/>
</dbReference>
<dbReference type="CDD" id="cd00833">
    <property type="entry name" value="PKS"/>
    <property type="match status" value="2"/>
</dbReference>
<dbReference type="SUPFAM" id="SSF51735">
    <property type="entry name" value="NAD(P)-binding Rossmann-fold domains"/>
    <property type="match status" value="1"/>
</dbReference>
<dbReference type="InterPro" id="IPR057326">
    <property type="entry name" value="KR_dom"/>
</dbReference>
<dbReference type="InterPro" id="IPR050091">
    <property type="entry name" value="PKS_NRPS_Biosynth_Enz"/>
</dbReference>
<gene>
    <name evidence="12" type="ORF">PPSIR1_30439</name>
</gene>
<dbReference type="EMBL" id="ABCS01000133">
    <property type="protein sequence ID" value="EDM74392.1"/>
    <property type="molecule type" value="Genomic_DNA"/>
</dbReference>
<dbReference type="SMART" id="SM00822">
    <property type="entry name" value="PKS_KR"/>
    <property type="match status" value="1"/>
</dbReference>
<dbReference type="Pfam" id="PF02801">
    <property type="entry name" value="Ketoacyl-synt_C"/>
    <property type="match status" value="2"/>
</dbReference>
<feature type="domain" description="Carrier" evidence="10">
    <location>
        <begin position="1286"/>
        <end position="1363"/>
    </location>
</feature>
<accession>A6GIB3</accession>
<feature type="region of interest" description="Disordered" evidence="9">
    <location>
        <begin position="656"/>
        <end position="679"/>
    </location>
</feature>
<evidence type="ECO:0000256" key="6">
    <source>
        <dbReference type="ARBA" id="ARBA00022679"/>
    </source>
</evidence>
<feature type="region of interest" description="Disordered" evidence="9">
    <location>
        <begin position="1257"/>
        <end position="1283"/>
    </location>
</feature>
<dbReference type="GO" id="GO:0005737">
    <property type="term" value="C:cytoplasm"/>
    <property type="evidence" value="ECO:0007669"/>
    <property type="project" value="UniProtKB-SubCell"/>
</dbReference>
<dbReference type="Pfam" id="PF00109">
    <property type="entry name" value="ketoacyl-synt"/>
    <property type="match status" value="2"/>
</dbReference>
<proteinExistence type="predicted"/>
<dbReference type="RefSeq" id="WP_006976449.1">
    <property type="nucleotide sequence ID" value="NZ_ABCS01000133.1"/>
</dbReference>
<dbReference type="InterPro" id="IPR020841">
    <property type="entry name" value="PKS_Beta-ketoAc_synthase_dom"/>
</dbReference>
<dbReference type="eggNOG" id="COG3321">
    <property type="taxonomic scope" value="Bacteria"/>
</dbReference>
<dbReference type="PROSITE" id="PS00012">
    <property type="entry name" value="PHOSPHOPANTETHEINE"/>
    <property type="match status" value="1"/>
</dbReference>
<dbReference type="Gene3D" id="3.40.50.720">
    <property type="entry name" value="NAD(P)-binding Rossmann-like Domain"/>
    <property type="match status" value="1"/>
</dbReference>
<evidence type="ECO:0000259" key="10">
    <source>
        <dbReference type="PROSITE" id="PS50075"/>
    </source>
</evidence>
<dbReference type="GO" id="GO:0004315">
    <property type="term" value="F:3-oxoacyl-[acyl-carrier-protein] synthase activity"/>
    <property type="evidence" value="ECO:0007669"/>
    <property type="project" value="InterPro"/>
</dbReference>
<dbReference type="Gene3D" id="1.10.1240.100">
    <property type="match status" value="1"/>
</dbReference>
<organism evidence="12 13">
    <name type="scientific">Plesiocystis pacifica SIR-1</name>
    <dbReference type="NCBI Taxonomy" id="391625"/>
    <lineage>
        <taxon>Bacteria</taxon>
        <taxon>Pseudomonadati</taxon>
        <taxon>Myxococcota</taxon>
        <taxon>Polyangia</taxon>
        <taxon>Nannocystales</taxon>
        <taxon>Nannocystaceae</taxon>
        <taxon>Plesiocystis</taxon>
    </lineage>
</organism>
<dbReference type="InterPro" id="IPR036291">
    <property type="entry name" value="NAD(P)-bd_dom_sf"/>
</dbReference>
<dbReference type="GO" id="GO:0005886">
    <property type="term" value="C:plasma membrane"/>
    <property type="evidence" value="ECO:0007669"/>
    <property type="project" value="TreeGrafter"/>
</dbReference>
<keyword evidence="7" id="KW-0677">Repeat</keyword>
<keyword evidence="3" id="KW-0596">Phosphopantetheine</keyword>
<dbReference type="InterPro" id="IPR014031">
    <property type="entry name" value="Ketoacyl_synth_C"/>
</dbReference>
<dbReference type="PROSITE" id="PS52004">
    <property type="entry name" value="KS3_2"/>
    <property type="match status" value="2"/>
</dbReference>
<dbReference type="SUPFAM" id="SSF47336">
    <property type="entry name" value="ACP-like"/>
    <property type="match status" value="2"/>
</dbReference>
<reference evidence="12 13" key="1">
    <citation type="submission" date="2007-06" db="EMBL/GenBank/DDBJ databases">
        <authorList>
            <person name="Shimkets L."/>
            <person name="Ferriera S."/>
            <person name="Johnson J."/>
            <person name="Kravitz S."/>
            <person name="Beeson K."/>
            <person name="Sutton G."/>
            <person name="Rogers Y.-H."/>
            <person name="Friedman R."/>
            <person name="Frazier M."/>
            <person name="Venter J.C."/>
        </authorList>
    </citation>
    <scope>NUCLEOTIDE SEQUENCE [LARGE SCALE GENOMIC DNA]</scope>
    <source>
        <strain evidence="12 13">SIR-1</strain>
    </source>
</reference>
<dbReference type="OrthoDB" id="5476655at2"/>
<dbReference type="Gene3D" id="3.40.47.10">
    <property type="match status" value="2"/>
</dbReference>
<dbReference type="InterPro" id="IPR006162">
    <property type="entry name" value="Ppantetheine_attach_site"/>
</dbReference>
<keyword evidence="4" id="KW-0963">Cytoplasm</keyword>
<protein>
    <submittedName>
        <fullName evidence="12">Polyketide synthase of type I</fullName>
    </submittedName>
</protein>
<feature type="domain" description="Ketosynthase family 3 (KS3)" evidence="11">
    <location>
        <begin position="1417"/>
        <end position="1835"/>
    </location>
</feature>
<dbReference type="GO" id="GO:0006633">
    <property type="term" value="P:fatty acid biosynthetic process"/>
    <property type="evidence" value="ECO:0007669"/>
    <property type="project" value="InterPro"/>
</dbReference>
<dbReference type="InterPro" id="IPR020806">
    <property type="entry name" value="PKS_PP-bd"/>
</dbReference>
<evidence type="ECO:0000256" key="9">
    <source>
        <dbReference type="SAM" id="MobiDB-lite"/>
    </source>
</evidence>
<dbReference type="Gene3D" id="1.10.1200.10">
    <property type="entry name" value="ACP-like"/>
    <property type="match status" value="2"/>
</dbReference>
<dbReference type="InterPro" id="IPR054514">
    <property type="entry name" value="RhiE-like_linker"/>
</dbReference>
<name>A6GIB3_9BACT</name>
<sequence>RAPRPVAPAPAQPERARDLLGPLLAWLRERLGSELAHDPEHIDPRAPFEDYGLDSVMIYALNGAIEDRLGVVVSKTLFFEHACLEAVCGALLEAHGAAIERAFPPPVEVAAEASPRVSVSEATREPIAIIGLSGRYPEAPDLDALWANLVAGRDCVGEVPSNRWDIDAFFDPDRRSEGSTYTRWGAFLDGVEEFEHRLFKIAPREARQMDPQERLLLQTAWAALEDAGYCRASFLDTEPHTRTAMAPNRVGVYTGVTWGGHQLYAAEAWAHGQRLTLDSSFWSIANRVSWMFNFRGPSMPIDTACSASLVGIAMACEALVRGEIDMALAGGVNLYLHPSKYLTIAAQGFASSDGKCRAFGRGGDGYVPGEGVGVVILKPLSKAERDGDAIHGLIRGWAVNHDGFTNGYSVPNPRAQSEVVSMAMERGGVDPQTITYVEAHGTGTALGDPIEVAGLTAAFGRADAPWCGLGAIKSNIGHLESAAGIVGLTKVLLQMRHRTLVPTLHVEALNPNLDMHRSPFRIQRELTPWEPPAGIPRRAGLSSFGAGGVNAHLVLEEYREPAKRRAEVSAPSEPERHCLVLSARTAPQLRKVAEALRARLAEAIVAPDAHPRLDLANLAFTLQLGREPLNVRLAWLASDLREAMAGLDAYLGGPLDDDDSTHGPGPWMGRSAKATGTDARSRDQAQAWLRARELSTCARAWVRGRALDWHELHPEGARRRVHLPTYPFVGERLWMPDRFTWTKPATGRGGAEDELPEMAMVTPRWQPWTSILEASTGASAAAESGATVVLTGGSSQTCDELLALLDAPSASAPRIVVETGGAAVYRAQGIARLGPHHLRAPLDDAGDADALLAALSEVGAPPIVRVIDLCDVQPGPRAPTTVPHGRLRLLQRWIAGTRRRALRLIHVHRDVDPRDARDFDGPSALLAGLLPVLDAEYGRLAALDLEFGDASTLRHAPADAVRRLLASGRGRARLRNGMLERLELEPHPVLPIPDSALRMNPNGVYLLSGGTGGVALTLAGALVDRGARRLALLERGHSRSAEVIEARAKAIAELEARGAQVLRHQGSLLDSGGLDDLLARLSQVGPVLGVIHAAGWNDPSEPAFIHKTRAQMEKVFEAKISGLHGLASALSRHGHRPDWVVLCSSISAAVPGLGVGMSDYAAANAWMDRYATSRDGVGSGTRWLSLRWPNWSEVGMGETPREPLRRLGLAPLRNVDGVALFECALVGDFGPVVTPVAIDEEAREGFTLKSWLEGSLGEPAGSKADPRPGAKPQPRASEAAAPTATPELGPVHAWLQAQLSETLELPEEELEVDLSFEEFGLDSILMVRLLGQLDRELGVALDPSALIELGTIERLSEHLLEAHPEALARVCGAPVQAEAAAPLLSSEPVLPVQPAQPVVPPVQARVTVPRTASLAADEPIAIIGMAGHFPGASSVEQFWANLRDGVDAIAEVPESRWSAARYFSPKHAPGKTISRWGGFLPNIEDFDPAYFELDEAQARGFDPLIRQTLEVGAEAFAHAGYSRAQLRGSRTGVWLGARVSDFIRRVDPSKHGIVGVGQNFIAAHLAHFYDLRGPNLIVDSACSSSLVTVHQACQALRAGEVELALAGGVDLLLDEQPYLSLSESRALSPTGRCRTFDRRADGFVPGEGCGMVLLARLSDALERGDRVLAIVEGSAVNNDGRTMGVTTPNPEAQVEVVREALRRAGAEARSVSLIEAHGTGTVIGDPIELKALTRVFRESTQARGVCGIGSVKSNVGHLASAAGIAGLIKVAACLQARYQAPTLHCLEPNPRFDFAASPFVVLTQGRPWQPVEGVRRGGVSAFGLGGTNAHVVLAEAPEHRPTRAALPAPTFHRRRLWPDAPARPEAAPRPARRRLMQLEFSR</sequence>
<evidence type="ECO:0000313" key="13">
    <source>
        <dbReference type="Proteomes" id="UP000005801"/>
    </source>
</evidence>
<dbReference type="Proteomes" id="UP000005801">
    <property type="component" value="Unassembled WGS sequence"/>
</dbReference>
<dbReference type="GO" id="GO:0031177">
    <property type="term" value="F:phosphopantetheine binding"/>
    <property type="evidence" value="ECO:0007669"/>
    <property type="project" value="InterPro"/>
</dbReference>
<evidence type="ECO:0000256" key="4">
    <source>
        <dbReference type="ARBA" id="ARBA00022490"/>
    </source>
</evidence>
<comment type="subcellular location">
    <subcellularLocation>
        <location evidence="1">Cytoplasm</location>
    </subcellularLocation>
</comment>
<dbReference type="SMART" id="SM00825">
    <property type="entry name" value="PKS_KS"/>
    <property type="match status" value="2"/>
</dbReference>
<comment type="function">
    <text evidence="8">Involved in production of the polyketide antibiotic thailandamide.</text>
</comment>
<dbReference type="PROSITE" id="PS00606">
    <property type="entry name" value="KS3_1"/>
    <property type="match status" value="2"/>
</dbReference>
<keyword evidence="5" id="KW-0597">Phosphoprotein</keyword>
<evidence type="ECO:0000256" key="7">
    <source>
        <dbReference type="ARBA" id="ARBA00022737"/>
    </source>
</evidence>
<dbReference type="PROSITE" id="PS50075">
    <property type="entry name" value="CARRIER"/>
    <property type="match status" value="2"/>
</dbReference>
<dbReference type="Pfam" id="PF16197">
    <property type="entry name" value="KAsynt_C_assoc"/>
    <property type="match status" value="1"/>
</dbReference>
<comment type="caution">
    <text evidence="12">The sequence shown here is derived from an EMBL/GenBank/DDBJ whole genome shotgun (WGS) entry which is preliminary data.</text>
</comment>
<evidence type="ECO:0000313" key="12">
    <source>
        <dbReference type="EMBL" id="EDM74392.1"/>
    </source>
</evidence>
<evidence type="ECO:0000256" key="8">
    <source>
        <dbReference type="ARBA" id="ARBA00054155"/>
    </source>
</evidence>
<dbReference type="InterPro" id="IPR014030">
    <property type="entry name" value="Ketoacyl_synth_N"/>
</dbReference>
<dbReference type="PANTHER" id="PTHR43775">
    <property type="entry name" value="FATTY ACID SYNTHASE"/>
    <property type="match status" value="1"/>
</dbReference>
<evidence type="ECO:0000256" key="3">
    <source>
        <dbReference type="ARBA" id="ARBA00022450"/>
    </source>
</evidence>
<dbReference type="InterPro" id="IPR016039">
    <property type="entry name" value="Thiolase-like"/>
</dbReference>
<comment type="pathway">
    <text evidence="2">Antibiotic biosynthesis.</text>
</comment>
<evidence type="ECO:0000256" key="2">
    <source>
        <dbReference type="ARBA" id="ARBA00004792"/>
    </source>
</evidence>
<dbReference type="SUPFAM" id="SSF53901">
    <property type="entry name" value="Thiolase-like"/>
    <property type="match status" value="2"/>
</dbReference>
<feature type="domain" description="Carrier" evidence="10">
    <location>
        <begin position="18"/>
        <end position="95"/>
    </location>
</feature>
<dbReference type="Pfam" id="PF08659">
    <property type="entry name" value="KR"/>
    <property type="match status" value="1"/>
</dbReference>
<dbReference type="InterPro" id="IPR018201">
    <property type="entry name" value="Ketoacyl_synth_AS"/>
</dbReference>
<feature type="non-terminal residue" evidence="12">
    <location>
        <position position="1"/>
    </location>
</feature>
<dbReference type="Pfam" id="PF00550">
    <property type="entry name" value="PP-binding"/>
    <property type="match status" value="2"/>
</dbReference>
<dbReference type="PANTHER" id="PTHR43775:SF37">
    <property type="entry name" value="SI:DKEY-61P9.11"/>
    <property type="match status" value="1"/>
</dbReference>
<keyword evidence="13" id="KW-1185">Reference proteome</keyword>
<keyword evidence="6" id="KW-0808">Transferase</keyword>
<feature type="domain" description="Ketosynthase family 3 (KS3)" evidence="11">
    <location>
        <begin position="124"/>
        <end position="557"/>
    </location>
</feature>
<dbReference type="GO" id="GO:0071770">
    <property type="term" value="P:DIM/DIP cell wall layer assembly"/>
    <property type="evidence" value="ECO:0007669"/>
    <property type="project" value="TreeGrafter"/>
</dbReference>
<evidence type="ECO:0000256" key="1">
    <source>
        <dbReference type="ARBA" id="ARBA00004496"/>
    </source>
</evidence>
<dbReference type="STRING" id="391625.PPSIR1_30439"/>
<dbReference type="FunFam" id="3.40.47.10:FF:000019">
    <property type="entry name" value="Polyketide synthase type I"/>
    <property type="match status" value="1"/>
</dbReference>
<evidence type="ECO:0000256" key="5">
    <source>
        <dbReference type="ARBA" id="ARBA00022553"/>
    </source>
</evidence>
<dbReference type="Pfam" id="PF22336">
    <property type="entry name" value="RhiE-like_linker"/>
    <property type="match status" value="1"/>
</dbReference>
<dbReference type="SMART" id="SM01294">
    <property type="entry name" value="PKS_PP_betabranch"/>
    <property type="match status" value="2"/>
</dbReference>